<keyword evidence="3" id="KW-0812">Transmembrane</keyword>
<proteinExistence type="predicted"/>
<feature type="transmembrane region" description="Helical" evidence="3">
    <location>
        <begin position="340"/>
        <end position="363"/>
    </location>
</feature>
<protein>
    <submittedName>
        <fullName evidence="4">Uncharacterized protein</fullName>
    </submittedName>
</protein>
<evidence type="ECO:0000313" key="4">
    <source>
        <dbReference type="EMBL" id="QDV50910.1"/>
    </source>
</evidence>
<reference evidence="4 5" key="1">
    <citation type="submission" date="2019-03" db="EMBL/GenBank/DDBJ databases">
        <title>Deep-cultivation of Planctomycetes and their phenomic and genomic characterization uncovers novel biology.</title>
        <authorList>
            <person name="Wiegand S."/>
            <person name="Jogler M."/>
            <person name="Boedeker C."/>
            <person name="Pinto D."/>
            <person name="Vollmers J."/>
            <person name="Rivas-Marin E."/>
            <person name="Kohn T."/>
            <person name="Peeters S.H."/>
            <person name="Heuer A."/>
            <person name="Rast P."/>
            <person name="Oberbeckmann S."/>
            <person name="Bunk B."/>
            <person name="Jeske O."/>
            <person name="Meyerdierks A."/>
            <person name="Storesund J.E."/>
            <person name="Kallscheuer N."/>
            <person name="Luecker S."/>
            <person name="Lage O.M."/>
            <person name="Pohl T."/>
            <person name="Merkel B.J."/>
            <person name="Hornburger P."/>
            <person name="Mueller R.-W."/>
            <person name="Bruemmer F."/>
            <person name="Labrenz M."/>
            <person name="Spormann A.M."/>
            <person name="Op den Camp H."/>
            <person name="Overmann J."/>
            <person name="Amann R."/>
            <person name="Jetten M.S.M."/>
            <person name="Mascher T."/>
            <person name="Medema M.H."/>
            <person name="Devos D.P."/>
            <person name="Kaster A.-K."/>
            <person name="Ovreas L."/>
            <person name="Rohde M."/>
            <person name="Galperin M.Y."/>
            <person name="Jogler C."/>
        </authorList>
    </citation>
    <scope>NUCLEOTIDE SEQUENCE [LARGE SCALE GENOMIC DNA]</scope>
    <source>
        <strain evidence="4 5">Enr17</strain>
    </source>
</reference>
<dbReference type="AlphaFoldDB" id="A0A518ICY4"/>
<evidence type="ECO:0000256" key="2">
    <source>
        <dbReference type="SAM" id="Coils"/>
    </source>
</evidence>
<feature type="repeat" description="TPR" evidence="1">
    <location>
        <begin position="108"/>
        <end position="141"/>
    </location>
</feature>
<evidence type="ECO:0000313" key="5">
    <source>
        <dbReference type="Proteomes" id="UP000318313"/>
    </source>
</evidence>
<name>A0A518ICY4_9PLAN</name>
<evidence type="ECO:0000256" key="1">
    <source>
        <dbReference type="PROSITE-ProRule" id="PRU00339"/>
    </source>
</evidence>
<dbReference type="RefSeq" id="WP_145309746.1">
    <property type="nucleotide sequence ID" value="NZ_CP037452.1"/>
</dbReference>
<keyword evidence="2" id="KW-0175">Coiled coil</keyword>
<keyword evidence="1" id="KW-0802">TPR repeat</keyword>
<sequence length="378" mass="43746">MRNIFIFLMTFSLITPVHCRACMWDYDTLQMERQRFPYAQELITGHFLRHSDAYYEWRIVDRSKKKPDERTPAEYDDLAVAYDKLGQHEKAIETIEEKIERWSEERRYESEANLGTFLIHAGRLEEGLPHINHAIEMNPEAHFGREVYQKLLVEYVIQKRAAGVTLPLSQDYGPGPIGFAAFLVKQQKIKQADEDKEFQKATKGILGMMRFGNYRSPVLLEALGDLLVAVYWQDDSKLLAARAYLKASYEVASEPAKTLYRERAEQILDLQVARNLNQLEEELQQEIEQADQFFGEIEADEIAWAAAGKNLDREYRVKYYKQPILEVSNAKYPQDPEKTITMILVIIAGSFVLALVAAIVVIWKWGWKSPQSKNESKA</sequence>
<dbReference type="SMART" id="SM00028">
    <property type="entry name" value="TPR"/>
    <property type="match status" value="2"/>
</dbReference>
<dbReference type="KEGG" id="gfm:Enr17x_29550"/>
<dbReference type="SUPFAM" id="SSF48452">
    <property type="entry name" value="TPR-like"/>
    <property type="match status" value="1"/>
</dbReference>
<organism evidence="4 5">
    <name type="scientific">Gimesia fumaroli</name>
    <dbReference type="NCBI Taxonomy" id="2527976"/>
    <lineage>
        <taxon>Bacteria</taxon>
        <taxon>Pseudomonadati</taxon>
        <taxon>Planctomycetota</taxon>
        <taxon>Planctomycetia</taxon>
        <taxon>Planctomycetales</taxon>
        <taxon>Planctomycetaceae</taxon>
        <taxon>Gimesia</taxon>
    </lineage>
</organism>
<accession>A0A518ICY4</accession>
<keyword evidence="3" id="KW-0472">Membrane</keyword>
<dbReference type="OrthoDB" id="214462at2"/>
<dbReference type="EMBL" id="CP037452">
    <property type="protein sequence ID" value="QDV50910.1"/>
    <property type="molecule type" value="Genomic_DNA"/>
</dbReference>
<dbReference type="InterPro" id="IPR019734">
    <property type="entry name" value="TPR_rpt"/>
</dbReference>
<gene>
    <name evidence="4" type="ORF">Enr17x_29550</name>
</gene>
<dbReference type="PROSITE" id="PS50005">
    <property type="entry name" value="TPR"/>
    <property type="match status" value="1"/>
</dbReference>
<keyword evidence="5" id="KW-1185">Reference proteome</keyword>
<evidence type="ECO:0000256" key="3">
    <source>
        <dbReference type="SAM" id="Phobius"/>
    </source>
</evidence>
<dbReference type="Proteomes" id="UP000318313">
    <property type="component" value="Chromosome"/>
</dbReference>
<dbReference type="InterPro" id="IPR011990">
    <property type="entry name" value="TPR-like_helical_dom_sf"/>
</dbReference>
<feature type="coiled-coil region" evidence="2">
    <location>
        <begin position="269"/>
        <end position="296"/>
    </location>
</feature>
<dbReference type="Gene3D" id="1.25.40.10">
    <property type="entry name" value="Tetratricopeptide repeat domain"/>
    <property type="match status" value="1"/>
</dbReference>
<keyword evidence="3" id="KW-1133">Transmembrane helix</keyword>